<feature type="compositionally biased region" description="Basic and acidic residues" evidence="1">
    <location>
        <begin position="41"/>
        <end position="51"/>
    </location>
</feature>
<proteinExistence type="predicted"/>
<sequence>MRPGSVTRAATVTDGVFAPGHLGEPTQRPPFELIDAVPADTGRHSHGDAGRRALGGAA</sequence>
<name>A0AA37BJ35_9ACTN</name>
<comment type="caution">
    <text evidence="2">The sequence shown here is derived from an EMBL/GenBank/DDBJ whole genome shotgun (WGS) entry which is preliminary data.</text>
</comment>
<protein>
    <submittedName>
        <fullName evidence="2">Uncharacterized protein</fullName>
    </submittedName>
</protein>
<feature type="region of interest" description="Disordered" evidence="1">
    <location>
        <begin position="1"/>
        <end position="58"/>
    </location>
</feature>
<gene>
    <name evidence="2" type="ORF">GCM10010126_42430</name>
</gene>
<evidence type="ECO:0000313" key="3">
    <source>
        <dbReference type="Proteomes" id="UP000627984"/>
    </source>
</evidence>
<evidence type="ECO:0000313" key="2">
    <source>
        <dbReference type="EMBL" id="GGK78553.1"/>
    </source>
</evidence>
<dbReference type="Proteomes" id="UP000627984">
    <property type="component" value="Unassembled WGS sequence"/>
</dbReference>
<reference evidence="2" key="2">
    <citation type="submission" date="2022-09" db="EMBL/GenBank/DDBJ databases">
        <authorList>
            <person name="Sun Q."/>
            <person name="Ohkuma M."/>
        </authorList>
    </citation>
    <scope>NUCLEOTIDE SEQUENCE</scope>
    <source>
        <strain evidence="2">JCM 3093</strain>
    </source>
</reference>
<dbReference type="RefSeq" id="WP_191896292.1">
    <property type="nucleotide sequence ID" value="NZ_BMQD01000013.1"/>
</dbReference>
<evidence type="ECO:0000256" key="1">
    <source>
        <dbReference type="SAM" id="MobiDB-lite"/>
    </source>
</evidence>
<reference evidence="2" key="1">
    <citation type="journal article" date="2014" name="Int. J. Syst. Evol. Microbiol.">
        <title>Complete genome sequence of Corynebacterium casei LMG S-19264T (=DSM 44701T), isolated from a smear-ripened cheese.</title>
        <authorList>
            <consortium name="US DOE Joint Genome Institute (JGI-PGF)"/>
            <person name="Walter F."/>
            <person name="Albersmeier A."/>
            <person name="Kalinowski J."/>
            <person name="Ruckert C."/>
        </authorList>
    </citation>
    <scope>NUCLEOTIDE SEQUENCE</scope>
    <source>
        <strain evidence="2">JCM 3093</strain>
    </source>
</reference>
<dbReference type="AlphaFoldDB" id="A0AA37BJ35"/>
<organism evidence="2 3">
    <name type="scientific">Planomonospora parontospora</name>
    <dbReference type="NCBI Taxonomy" id="58119"/>
    <lineage>
        <taxon>Bacteria</taxon>
        <taxon>Bacillati</taxon>
        <taxon>Actinomycetota</taxon>
        <taxon>Actinomycetes</taxon>
        <taxon>Streptosporangiales</taxon>
        <taxon>Streptosporangiaceae</taxon>
        <taxon>Planomonospora</taxon>
    </lineage>
</organism>
<accession>A0AA37BJ35</accession>
<dbReference type="EMBL" id="BMQD01000013">
    <property type="protein sequence ID" value="GGK78553.1"/>
    <property type="molecule type" value="Genomic_DNA"/>
</dbReference>